<dbReference type="Proteomes" id="UP001139319">
    <property type="component" value="Unassembled WGS sequence"/>
</dbReference>
<feature type="domain" description="Glycosyltransferase 2-like" evidence="4">
    <location>
        <begin position="16"/>
        <end position="145"/>
    </location>
</feature>
<dbReference type="InterPro" id="IPR050834">
    <property type="entry name" value="Glycosyltransf_2"/>
</dbReference>
<reference evidence="5" key="1">
    <citation type="submission" date="2022-05" db="EMBL/GenBank/DDBJ databases">
        <authorList>
            <person name="Sun H.-N."/>
        </authorList>
    </citation>
    <scope>NUCLEOTIDE SEQUENCE</scope>
    <source>
        <strain evidence="5">HB14</strain>
    </source>
</reference>
<dbReference type="Pfam" id="PF00535">
    <property type="entry name" value="Glycos_transf_2"/>
    <property type="match status" value="1"/>
</dbReference>
<comment type="similarity">
    <text evidence="1">Belongs to the glycosyltransferase 2 family.</text>
</comment>
<dbReference type="GO" id="GO:0016757">
    <property type="term" value="F:glycosyltransferase activity"/>
    <property type="evidence" value="ECO:0007669"/>
    <property type="project" value="UniProtKB-KW"/>
</dbReference>
<evidence type="ECO:0000256" key="2">
    <source>
        <dbReference type="ARBA" id="ARBA00022676"/>
    </source>
</evidence>
<dbReference type="Gene3D" id="3.90.550.10">
    <property type="entry name" value="Spore Coat Polysaccharide Biosynthesis Protein SpsA, Chain A"/>
    <property type="match status" value="1"/>
</dbReference>
<dbReference type="InterPro" id="IPR001173">
    <property type="entry name" value="Glyco_trans_2-like"/>
</dbReference>
<evidence type="ECO:0000313" key="6">
    <source>
        <dbReference type="Proteomes" id="UP001139319"/>
    </source>
</evidence>
<dbReference type="EMBL" id="JAMFTH010000001">
    <property type="protein sequence ID" value="MCP8899353.1"/>
    <property type="molecule type" value="Genomic_DNA"/>
</dbReference>
<keyword evidence="2" id="KW-0328">Glycosyltransferase</keyword>
<comment type="caution">
    <text evidence="5">The sequence shown here is derived from an EMBL/GenBank/DDBJ whole genome shotgun (WGS) entry which is preliminary data.</text>
</comment>
<organism evidence="5 6">
    <name type="scientific">Gilvimarinus xylanilyticus</name>
    <dbReference type="NCBI Taxonomy" id="2944139"/>
    <lineage>
        <taxon>Bacteria</taxon>
        <taxon>Pseudomonadati</taxon>
        <taxon>Pseudomonadota</taxon>
        <taxon>Gammaproteobacteria</taxon>
        <taxon>Cellvibrionales</taxon>
        <taxon>Cellvibrionaceae</taxon>
        <taxon>Gilvimarinus</taxon>
    </lineage>
</organism>
<evidence type="ECO:0000259" key="4">
    <source>
        <dbReference type="Pfam" id="PF00535"/>
    </source>
</evidence>
<reference evidence="5" key="2">
    <citation type="submission" date="2023-01" db="EMBL/GenBank/DDBJ databases">
        <title>Gilvimarinus xylanilyticus HB14 isolated from Caulerpa lentillifera aquaculture base in Hainan, China.</title>
        <authorList>
            <person name="Zhang Y.-J."/>
        </authorList>
    </citation>
    <scope>NUCLEOTIDE SEQUENCE</scope>
    <source>
        <strain evidence="5">HB14</strain>
    </source>
</reference>
<evidence type="ECO:0000256" key="3">
    <source>
        <dbReference type="ARBA" id="ARBA00022679"/>
    </source>
</evidence>
<keyword evidence="3" id="KW-0808">Transferase</keyword>
<dbReference type="SUPFAM" id="SSF53448">
    <property type="entry name" value="Nucleotide-diphospho-sugar transferases"/>
    <property type="match status" value="1"/>
</dbReference>
<protein>
    <submittedName>
        <fullName evidence="5">Glycosyltransferase</fullName>
    </submittedName>
</protein>
<gene>
    <name evidence="5" type="ORF">M6D89_08605</name>
</gene>
<dbReference type="RefSeq" id="WP_253967604.1">
    <property type="nucleotide sequence ID" value="NZ_JAMFTH010000001.1"/>
</dbReference>
<keyword evidence="6" id="KW-1185">Reference proteome</keyword>
<evidence type="ECO:0000256" key="1">
    <source>
        <dbReference type="ARBA" id="ARBA00006739"/>
    </source>
</evidence>
<dbReference type="PANTHER" id="PTHR43685:SF5">
    <property type="entry name" value="GLYCOSYLTRANSFERASE EPSE-RELATED"/>
    <property type="match status" value="1"/>
</dbReference>
<dbReference type="InterPro" id="IPR029044">
    <property type="entry name" value="Nucleotide-diphossugar_trans"/>
</dbReference>
<sequence length="260" mass="29872">MSAETARQQEETPLISVIMPAYNSRNTLGEAVDSVRQQTFVRWELFIVDDGSSDRTRELAREYAQSDARIRLLSTTDHTGNPAAPRNLGLDSARGEFIAFLDADDVWSPNKLEHQLAYLIEQQLDLCGTWVKVINADGEQTGYRRPTSRVTFESLLIHNTLVCSSVLMRARWAQEQRFPSMGHEDYAYWLGLIRAGARAAVMPKVLVSYRMHKNSLSANKLKVIPFFWRIYREQEQFSFGSSLYFTLRYLLLASWRVVKP</sequence>
<name>A0A9X2KU07_9GAMM</name>
<proteinExistence type="inferred from homology"/>
<dbReference type="PANTHER" id="PTHR43685">
    <property type="entry name" value="GLYCOSYLTRANSFERASE"/>
    <property type="match status" value="1"/>
</dbReference>
<dbReference type="AlphaFoldDB" id="A0A9X2KU07"/>
<dbReference type="CDD" id="cd00761">
    <property type="entry name" value="Glyco_tranf_GTA_type"/>
    <property type="match status" value="1"/>
</dbReference>
<accession>A0A9X2KU07</accession>
<evidence type="ECO:0000313" key="5">
    <source>
        <dbReference type="EMBL" id="MCP8899353.1"/>
    </source>
</evidence>